<dbReference type="InterPro" id="IPR024957">
    <property type="entry name" value="Cep57_MT-bd_dom"/>
</dbReference>
<feature type="region of interest" description="Disordered" evidence="10">
    <location>
        <begin position="167"/>
        <end position="203"/>
    </location>
</feature>
<evidence type="ECO:0000256" key="7">
    <source>
        <dbReference type="ARBA" id="ARBA00041218"/>
    </source>
</evidence>
<keyword evidence="3" id="KW-0963">Cytoplasm</keyword>
<dbReference type="GO" id="GO:0005813">
    <property type="term" value="C:centrosome"/>
    <property type="evidence" value="ECO:0007669"/>
    <property type="project" value="UniProtKB-SubCell"/>
</dbReference>
<dbReference type="Pfam" id="PF14073">
    <property type="entry name" value="Cep57_CLD"/>
    <property type="match status" value="1"/>
</dbReference>
<evidence type="ECO:0000256" key="8">
    <source>
        <dbReference type="ARBA" id="ARBA00042578"/>
    </source>
</evidence>
<accession>A0A9Q0IRZ4</accession>
<feature type="compositionally biased region" description="Basic and acidic residues" evidence="10">
    <location>
        <begin position="167"/>
        <end position="179"/>
    </location>
</feature>
<dbReference type="Proteomes" id="UP001148018">
    <property type="component" value="Unassembled WGS sequence"/>
</dbReference>
<evidence type="ECO:0000256" key="2">
    <source>
        <dbReference type="ARBA" id="ARBA00008179"/>
    </source>
</evidence>
<dbReference type="PANTHER" id="PTHR19336">
    <property type="entry name" value="UNCHARACTERIZED DUF1167"/>
    <property type="match status" value="1"/>
</dbReference>
<evidence type="ECO:0000313" key="13">
    <source>
        <dbReference type="EMBL" id="KAJ3607031.1"/>
    </source>
</evidence>
<evidence type="ECO:0000259" key="12">
    <source>
        <dbReference type="Pfam" id="PF14073"/>
    </source>
</evidence>
<feature type="coiled-coil region" evidence="9">
    <location>
        <begin position="59"/>
        <end position="86"/>
    </location>
</feature>
<gene>
    <name evidence="13" type="ORF">NHX12_026546</name>
</gene>
<comment type="subcellular location">
    <subcellularLocation>
        <location evidence="1">Cytoplasm</location>
        <location evidence="1">Cytoskeleton</location>
        <location evidence="1">Microtubule organizing center</location>
        <location evidence="1">Centrosome</location>
    </subcellularLocation>
</comment>
<evidence type="ECO:0000256" key="5">
    <source>
        <dbReference type="ARBA" id="ARBA00023054"/>
    </source>
</evidence>
<feature type="domain" description="Cep57 centrosome microtubule-binding" evidence="11">
    <location>
        <begin position="368"/>
        <end position="429"/>
    </location>
</feature>
<dbReference type="GO" id="GO:0042802">
    <property type="term" value="F:identical protein binding"/>
    <property type="evidence" value="ECO:0007669"/>
    <property type="project" value="InterPro"/>
</dbReference>
<feature type="compositionally biased region" description="Basic and acidic residues" evidence="10">
    <location>
        <begin position="484"/>
        <end position="504"/>
    </location>
</feature>
<feature type="compositionally biased region" description="Polar residues" evidence="10">
    <location>
        <begin position="280"/>
        <end position="291"/>
    </location>
</feature>
<sequence>MVFGGNTAWSSDSLSKNSYIGSYYQPPDGIPPRPQPALAPMNTPSVGPGRSLATHDVGSKAVIAALKTLQEKIRRVELERETAEKNVQLFSRFEHTASSSTGHTRTPHTVPAWTTHTVPAWTTHTVPARTTHTVPAQKTHTVPAQNMANKRETRCQVLEKQLDQMRRMVEKAEQDKNALAEHQASLQKQKAPDSSGLQSQREKLEKLEKECVKLSQTQSQAELKMSVLEQKLIVEEHERRLVQEKADELQREMDLNLRLCSPPGEELKPKKKSARRPFTSKLSSEQLSPTCSKGKRMPFVAGTSTSPSHSVHANMQSLLHMLKHHQPQLCDRMRSLHQPTSQGGARKSLRRALSSTEPKQVLLQSLGSLSDLLLALQDELGQMSFEHQELVHLMEETPGQETREELERELEGLLGKMEDKGVQITKLRMHQHTVHLLNQNTQQQATGADPRGPKAGGASPPPRPSPVTEAARRGGGASHGNLRLLKETQRFRNSLKTDDLSWET</sequence>
<organism evidence="13 14">
    <name type="scientific">Muraenolepis orangiensis</name>
    <name type="common">Patagonian moray cod</name>
    <dbReference type="NCBI Taxonomy" id="630683"/>
    <lineage>
        <taxon>Eukaryota</taxon>
        <taxon>Metazoa</taxon>
        <taxon>Chordata</taxon>
        <taxon>Craniata</taxon>
        <taxon>Vertebrata</taxon>
        <taxon>Euteleostomi</taxon>
        <taxon>Actinopterygii</taxon>
        <taxon>Neopterygii</taxon>
        <taxon>Teleostei</taxon>
        <taxon>Neoteleostei</taxon>
        <taxon>Acanthomorphata</taxon>
        <taxon>Zeiogadaria</taxon>
        <taxon>Gadariae</taxon>
        <taxon>Gadiformes</taxon>
        <taxon>Muraenolepidoidei</taxon>
        <taxon>Muraenolepididae</taxon>
        <taxon>Muraenolepis</taxon>
    </lineage>
</organism>
<comment type="caution">
    <text evidence="13">The sequence shown here is derived from an EMBL/GenBank/DDBJ whole genome shotgun (WGS) entry which is preliminary data.</text>
</comment>
<dbReference type="InterPro" id="IPR051756">
    <property type="entry name" value="Centrosomal_MT-associated"/>
</dbReference>
<dbReference type="PANTHER" id="PTHR19336:SF10">
    <property type="entry name" value="CENTROSOMAL PROTEIN CEP57L1"/>
    <property type="match status" value="1"/>
</dbReference>
<evidence type="ECO:0000256" key="9">
    <source>
        <dbReference type="SAM" id="Coils"/>
    </source>
</evidence>
<dbReference type="GO" id="GO:0008017">
    <property type="term" value="F:microtubule binding"/>
    <property type="evidence" value="ECO:0007669"/>
    <property type="project" value="InterPro"/>
</dbReference>
<dbReference type="OrthoDB" id="76453at2759"/>
<dbReference type="EMBL" id="JANIIK010000042">
    <property type="protein sequence ID" value="KAJ3607031.1"/>
    <property type="molecule type" value="Genomic_DNA"/>
</dbReference>
<evidence type="ECO:0000313" key="14">
    <source>
        <dbReference type="Proteomes" id="UP001148018"/>
    </source>
</evidence>
<dbReference type="AlphaFoldDB" id="A0A9Q0IRZ4"/>
<keyword evidence="4" id="KW-0493">Microtubule</keyword>
<keyword evidence="14" id="KW-1185">Reference proteome</keyword>
<feature type="region of interest" description="Disordered" evidence="10">
    <location>
        <begin position="441"/>
        <end position="504"/>
    </location>
</feature>
<evidence type="ECO:0000256" key="6">
    <source>
        <dbReference type="ARBA" id="ARBA00023212"/>
    </source>
</evidence>
<evidence type="ECO:0000259" key="11">
    <source>
        <dbReference type="Pfam" id="PF06657"/>
    </source>
</evidence>
<evidence type="ECO:0000256" key="10">
    <source>
        <dbReference type="SAM" id="MobiDB-lite"/>
    </source>
</evidence>
<protein>
    <recommendedName>
        <fullName evidence="7">Centrosomal protein 57kDa-like protein 1</fullName>
    </recommendedName>
    <alternativeName>
        <fullName evidence="8">Cep57-related protein</fullName>
    </alternativeName>
</protein>
<reference evidence="13" key="1">
    <citation type="submission" date="2022-07" db="EMBL/GenBank/DDBJ databases">
        <title>Chromosome-level genome of Muraenolepis orangiensis.</title>
        <authorList>
            <person name="Kim J."/>
        </authorList>
    </citation>
    <scope>NUCLEOTIDE SEQUENCE</scope>
    <source>
        <strain evidence="13">KU_S4_2022</strain>
        <tissue evidence="13">Muscle</tissue>
    </source>
</reference>
<comment type="similarity">
    <text evidence="2">Belongs to the translokin family.</text>
</comment>
<name>A0A9Q0IRZ4_9TELE</name>
<dbReference type="GO" id="GO:0043015">
    <property type="term" value="F:gamma-tubulin binding"/>
    <property type="evidence" value="ECO:0007669"/>
    <property type="project" value="InterPro"/>
</dbReference>
<evidence type="ECO:0000256" key="4">
    <source>
        <dbReference type="ARBA" id="ARBA00022701"/>
    </source>
</evidence>
<evidence type="ECO:0000256" key="1">
    <source>
        <dbReference type="ARBA" id="ARBA00004300"/>
    </source>
</evidence>
<feature type="region of interest" description="Disordered" evidence="10">
    <location>
        <begin position="260"/>
        <end position="298"/>
    </location>
</feature>
<evidence type="ECO:0000256" key="3">
    <source>
        <dbReference type="ARBA" id="ARBA00022490"/>
    </source>
</evidence>
<feature type="domain" description="Cep57 centrosome localisation" evidence="12">
    <location>
        <begin position="61"/>
        <end position="259"/>
    </location>
</feature>
<keyword evidence="6" id="KW-0206">Cytoskeleton</keyword>
<dbReference type="Pfam" id="PF06657">
    <property type="entry name" value="Cep57_MT_bd"/>
    <property type="match status" value="1"/>
</dbReference>
<dbReference type="Gene3D" id="1.20.58.90">
    <property type="match status" value="1"/>
</dbReference>
<dbReference type="InterPro" id="IPR025913">
    <property type="entry name" value="Cep57_CLD"/>
</dbReference>
<proteinExistence type="inferred from homology"/>
<dbReference type="GO" id="GO:0005874">
    <property type="term" value="C:microtubule"/>
    <property type="evidence" value="ECO:0007669"/>
    <property type="project" value="UniProtKB-KW"/>
</dbReference>
<keyword evidence="5 9" id="KW-0175">Coiled coil</keyword>